<dbReference type="InterPro" id="IPR032758">
    <property type="entry name" value="MqsA/HigA-2"/>
</dbReference>
<dbReference type="InterPro" id="IPR022452">
    <property type="entry name" value="MqsA"/>
</dbReference>
<gene>
    <name evidence="2" type="ORF">C7B46_17170</name>
</gene>
<evidence type="ECO:0000313" key="2">
    <source>
        <dbReference type="EMBL" id="PSR31217.1"/>
    </source>
</evidence>
<organism evidence="2 3">
    <name type="scientific">Sulfobacillus benefaciens</name>
    <dbReference type="NCBI Taxonomy" id="453960"/>
    <lineage>
        <taxon>Bacteria</taxon>
        <taxon>Bacillati</taxon>
        <taxon>Bacillota</taxon>
        <taxon>Clostridia</taxon>
        <taxon>Eubacteriales</taxon>
        <taxon>Clostridiales Family XVII. Incertae Sedis</taxon>
        <taxon>Sulfobacillus</taxon>
    </lineage>
</organism>
<dbReference type="SUPFAM" id="SSF47413">
    <property type="entry name" value="lambda repressor-like DNA-binding domains"/>
    <property type="match status" value="1"/>
</dbReference>
<sequence>MSITASGGAPYGVPVSAKGERPMTAYCPHCEAMEEMREVLHEDTLRVRGEPITVQTLALQCLRCATIISDPTHDEQTLQEVYALYRTRHSLLTPDEIRELRERYGLSQRALARLLGWGLVTIQRYEAGALQDPAHDAVLRRLSDPQEVLRLVTQAGDRLSAAEQMRVHTAALGMARAEAPQNIARAVERAILWDAARNPLDYGFQRFSLDRLGLVVCWLAQACERLFKTKLAKLLWLADFAAFRLHRVSLTGLAYARLPYGPVPDQFSLVLAALESLQIVAVVPDEAGEFSGERVEPRLTVDLHEFSPPERFVLDWVVRQFGDDSASELSRLSHAETMWRDHKDGDRLPYPDADTLRLLDALPFPGE</sequence>
<dbReference type="InterPro" id="IPR010982">
    <property type="entry name" value="Lambda_DNA-bd_dom_sf"/>
</dbReference>
<dbReference type="Proteomes" id="UP000242972">
    <property type="component" value="Unassembled WGS sequence"/>
</dbReference>
<name>A0A2T2X9T9_9FIRM</name>
<reference evidence="2 3" key="1">
    <citation type="journal article" date="2014" name="BMC Genomics">
        <title>Comparison of environmental and isolate Sulfobacillus genomes reveals diverse carbon, sulfur, nitrogen, and hydrogen metabolisms.</title>
        <authorList>
            <person name="Justice N.B."/>
            <person name="Norman A."/>
            <person name="Brown C.T."/>
            <person name="Singh A."/>
            <person name="Thomas B.C."/>
            <person name="Banfield J.F."/>
        </authorList>
    </citation>
    <scope>NUCLEOTIDE SEQUENCE [LARGE SCALE GENOMIC DNA]</scope>
    <source>
        <strain evidence="2">AMDSBA4</strain>
    </source>
</reference>
<dbReference type="PROSITE" id="PS50943">
    <property type="entry name" value="HTH_CROC1"/>
    <property type="match status" value="1"/>
</dbReference>
<dbReference type="InterPro" id="IPR025272">
    <property type="entry name" value="SocA_Panacea"/>
</dbReference>
<dbReference type="EMBL" id="PXYW01000067">
    <property type="protein sequence ID" value="PSR31217.1"/>
    <property type="molecule type" value="Genomic_DNA"/>
</dbReference>
<dbReference type="CDD" id="cd00093">
    <property type="entry name" value="HTH_XRE"/>
    <property type="match status" value="1"/>
</dbReference>
<dbReference type="Gene3D" id="1.10.260.40">
    <property type="entry name" value="lambda repressor-like DNA-binding domains"/>
    <property type="match status" value="1"/>
</dbReference>
<comment type="caution">
    <text evidence="2">The sequence shown here is derived from an EMBL/GenBank/DDBJ whole genome shotgun (WGS) entry which is preliminary data.</text>
</comment>
<protein>
    <recommendedName>
        <fullName evidence="1">HTH cro/C1-type domain-containing protein</fullName>
    </recommendedName>
</protein>
<accession>A0A2T2X9T9</accession>
<dbReference type="InterPro" id="IPR001387">
    <property type="entry name" value="Cro/C1-type_HTH"/>
</dbReference>
<dbReference type="AlphaFoldDB" id="A0A2T2X9T9"/>
<dbReference type="SMART" id="SM00530">
    <property type="entry name" value="HTH_XRE"/>
    <property type="match status" value="1"/>
</dbReference>
<dbReference type="Pfam" id="PF15731">
    <property type="entry name" value="MqsA_antitoxin"/>
    <property type="match status" value="1"/>
</dbReference>
<dbReference type="GO" id="GO:0003677">
    <property type="term" value="F:DNA binding"/>
    <property type="evidence" value="ECO:0007669"/>
    <property type="project" value="InterPro"/>
</dbReference>
<proteinExistence type="predicted"/>
<dbReference type="NCBIfam" id="TIGR03830">
    <property type="entry name" value="CxxCG_CxxCG_HTH"/>
    <property type="match status" value="1"/>
</dbReference>
<feature type="domain" description="HTH cro/C1-type" evidence="1">
    <location>
        <begin position="97"/>
        <end position="128"/>
    </location>
</feature>
<evidence type="ECO:0000259" key="1">
    <source>
        <dbReference type="PROSITE" id="PS50943"/>
    </source>
</evidence>
<evidence type="ECO:0000313" key="3">
    <source>
        <dbReference type="Proteomes" id="UP000242972"/>
    </source>
</evidence>
<dbReference type="Pfam" id="PF13274">
    <property type="entry name" value="SocA_Panacea"/>
    <property type="match status" value="1"/>
</dbReference>